<sequence>MKEIAQLTQDQFEDVHFSPELVVVEKSKTYGKELHMTTLYVFEKVGDKDPIRVLHREITAQGTTYVEYAA</sequence>
<reference evidence="2" key="1">
    <citation type="submission" date="2019-06" db="EMBL/GenBank/DDBJ databases">
        <title>Complete genome sequence of Serratia marcescens phage Muldoon.</title>
        <authorList>
            <person name="Campbell S."/>
            <person name="Atkinson C."/>
            <person name="Moreland R."/>
            <person name="Liu M."/>
            <person name="Ramsey J."/>
            <person name="Leavitt J."/>
        </authorList>
    </citation>
    <scope>NUCLEOTIDE SEQUENCE [LARGE SCALE GENOMIC DNA]</scope>
</reference>
<keyword evidence="2" id="KW-1185">Reference proteome</keyword>
<accession>A0A5P8PH38</accession>
<gene>
    <name evidence="1" type="ORF">CPT_Muldoon_008</name>
</gene>
<organism evidence="1 2">
    <name type="scientific">Serratia phage Muldoon</name>
    <dbReference type="NCBI Taxonomy" id="2601678"/>
    <lineage>
        <taxon>Viruses</taxon>
        <taxon>Duplodnaviria</taxon>
        <taxon>Heunggongvirae</taxon>
        <taxon>Uroviricota</taxon>
        <taxon>Caudoviricetes</taxon>
        <taxon>Muldoonvirus</taxon>
        <taxon>Muldoonvirus muldoon</taxon>
    </lineage>
</organism>
<dbReference type="InterPro" id="IPR056952">
    <property type="entry name" value="T4_Cef"/>
</dbReference>
<dbReference type="Proteomes" id="UP000326777">
    <property type="component" value="Genome"/>
</dbReference>
<dbReference type="Pfam" id="PF24050">
    <property type="entry name" value="T4_Cef"/>
    <property type="match status" value="1"/>
</dbReference>
<name>A0A5P8PH38_9CAUD</name>
<protein>
    <submittedName>
        <fullName evidence="1">Putative cef suppressor tRNA modifier protein</fullName>
    </submittedName>
</protein>
<evidence type="ECO:0000313" key="1">
    <source>
        <dbReference type="EMBL" id="QFR55965.1"/>
    </source>
</evidence>
<proteinExistence type="predicted"/>
<dbReference type="EMBL" id="MN095771">
    <property type="protein sequence ID" value="QFR55965.1"/>
    <property type="molecule type" value="Genomic_DNA"/>
</dbReference>
<evidence type="ECO:0000313" key="2">
    <source>
        <dbReference type="Proteomes" id="UP000326777"/>
    </source>
</evidence>